<sequence length="143" mass="16315">MLQNLLKFMSLLLTYNVSGLWMDALQSSHMGIRSSLRGIMRFTTVFKNTRSFEKLNNLVVNFHNATVVARVVGVLKILGLKGKKDMIENVLEIKGTHVKDTECMVWLTLQRQLHSIIKVVNNVEEAIEHIHIIGSCWNQSTTH</sequence>
<comment type="caution">
    <text evidence="2">The sequence shown here is derived from an EMBL/GenBank/DDBJ whole genome shotgun (WGS) entry which is preliminary data.</text>
</comment>
<evidence type="ECO:0000256" key="1">
    <source>
        <dbReference type="SAM" id="SignalP"/>
    </source>
</evidence>
<dbReference type="Proteomes" id="UP000235145">
    <property type="component" value="Unassembled WGS sequence"/>
</dbReference>
<dbReference type="AlphaFoldDB" id="A0A9R1XAD9"/>
<keyword evidence="3" id="KW-1185">Reference proteome</keyword>
<dbReference type="EMBL" id="NBSK02000005">
    <property type="protein sequence ID" value="KAJ0203284.1"/>
    <property type="molecule type" value="Genomic_DNA"/>
</dbReference>
<reference evidence="2 3" key="1">
    <citation type="journal article" date="2017" name="Nat. Commun.">
        <title>Genome assembly with in vitro proximity ligation data and whole-genome triplication in lettuce.</title>
        <authorList>
            <person name="Reyes-Chin-Wo S."/>
            <person name="Wang Z."/>
            <person name="Yang X."/>
            <person name="Kozik A."/>
            <person name="Arikit S."/>
            <person name="Song C."/>
            <person name="Xia L."/>
            <person name="Froenicke L."/>
            <person name="Lavelle D.O."/>
            <person name="Truco M.J."/>
            <person name="Xia R."/>
            <person name="Zhu S."/>
            <person name="Xu C."/>
            <person name="Xu H."/>
            <person name="Xu X."/>
            <person name="Cox K."/>
            <person name="Korf I."/>
            <person name="Meyers B.C."/>
            <person name="Michelmore R.W."/>
        </authorList>
    </citation>
    <scope>NUCLEOTIDE SEQUENCE [LARGE SCALE GENOMIC DNA]</scope>
    <source>
        <strain evidence="3">cv. Salinas</strain>
        <tissue evidence="2">Seedlings</tissue>
    </source>
</reference>
<accession>A0A9R1XAD9</accession>
<evidence type="ECO:0000313" key="3">
    <source>
        <dbReference type="Proteomes" id="UP000235145"/>
    </source>
</evidence>
<keyword evidence="1" id="KW-0732">Signal</keyword>
<name>A0A9R1XAD9_LACSA</name>
<protein>
    <submittedName>
        <fullName evidence="2">Uncharacterized protein</fullName>
    </submittedName>
</protein>
<feature type="signal peptide" evidence="1">
    <location>
        <begin position="1"/>
        <end position="19"/>
    </location>
</feature>
<feature type="chain" id="PRO_5040215948" evidence="1">
    <location>
        <begin position="20"/>
        <end position="143"/>
    </location>
</feature>
<gene>
    <name evidence="2" type="ORF">LSAT_V11C500286130</name>
</gene>
<evidence type="ECO:0000313" key="2">
    <source>
        <dbReference type="EMBL" id="KAJ0203284.1"/>
    </source>
</evidence>
<proteinExistence type="predicted"/>
<organism evidence="2 3">
    <name type="scientific">Lactuca sativa</name>
    <name type="common">Garden lettuce</name>
    <dbReference type="NCBI Taxonomy" id="4236"/>
    <lineage>
        <taxon>Eukaryota</taxon>
        <taxon>Viridiplantae</taxon>
        <taxon>Streptophyta</taxon>
        <taxon>Embryophyta</taxon>
        <taxon>Tracheophyta</taxon>
        <taxon>Spermatophyta</taxon>
        <taxon>Magnoliopsida</taxon>
        <taxon>eudicotyledons</taxon>
        <taxon>Gunneridae</taxon>
        <taxon>Pentapetalae</taxon>
        <taxon>asterids</taxon>
        <taxon>campanulids</taxon>
        <taxon>Asterales</taxon>
        <taxon>Asteraceae</taxon>
        <taxon>Cichorioideae</taxon>
        <taxon>Cichorieae</taxon>
        <taxon>Lactucinae</taxon>
        <taxon>Lactuca</taxon>
    </lineage>
</organism>